<dbReference type="PROSITE" id="PS50989">
    <property type="entry name" value="COA_CT_CTER"/>
    <property type="match status" value="1"/>
</dbReference>
<evidence type="ECO:0000256" key="2">
    <source>
        <dbReference type="ARBA" id="ARBA00013050"/>
    </source>
</evidence>
<feature type="domain" description="CoA carboxyltransferase C-terminal" evidence="9">
    <location>
        <begin position="98"/>
        <end position="372"/>
    </location>
</feature>
<dbReference type="PANTHER" id="PTHR43842">
    <property type="entry name" value="PROPIONYL-COA CARBOXYLASE BETA CHAIN"/>
    <property type="match status" value="1"/>
</dbReference>
<evidence type="ECO:0000256" key="1">
    <source>
        <dbReference type="ARBA" id="ARBA00005060"/>
    </source>
</evidence>
<accession>A0A7S1BB23</accession>
<dbReference type="EMBL" id="HBFR01010981">
    <property type="protein sequence ID" value="CAD8880729.1"/>
    <property type="molecule type" value="Transcribed_RNA"/>
</dbReference>
<evidence type="ECO:0000259" key="9">
    <source>
        <dbReference type="PROSITE" id="PS50989"/>
    </source>
</evidence>
<dbReference type="SUPFAM" id="SSF52096">
    <property type="entry name" value="ClpP/crotonase"/>
    <property type="match status" value="2"/>
</dbReference>
<evidence type="ECO:0000256" key="7">
    <source>
        <dbReference type="ARBA" id="ARBA00049495"/>
    </source>
</evidence>
<evidence type="ECO:0000256" key="5">
    <source>
        <dbReference type="ARBA" id="ARBA00042797"/>
    </source>
</evidence>
<evidence type="ECO:0000256" key="6">
    <source>
        <dbReference type="ARBA" id="ARBA00048208"/>
    </source>
</evidence>
<evidence type="ECO:0000256" key="3">
    <source>
        <dbReference type="ARBA" id="ARBA00038567"/>
    </source>
</evidence>
<comment type="subunit">
    <text evidence="3">The holoenzyme is a dodecamer composed of 6 PCCA/alpha subunits and 6 PCCB/beta subunits.</text>
</comment>
<dbReference type="AlphaFoldDB" id="A0A7S1BB23"/>
<protein>
    <recommendedName>
        <fullName evidence="4">Propionyl-CoA carboxylase beta chain, mitochondrial</fullName>
        <ecNumber evidence="2">6.4.1.3</ecNumber>
    </recommendedName>
    <alternativeName>
        <fullName evidence="5">Propanoyl-CoA:carbon dioxide ligase subunit beta</fullName>
    </alternativeName>
</protein>
<comment type="catalytic activity">
    <reaction evidence="7">
        <text>propanoyl-CoA + hydrogencarbonate + ATP = (S)-methylmalonyl-CoA + ADP + phosphate + H(+)</text>
        <dbReference type="Rhea" id="RHEA:23720"/>
        <dbReference type="ChEBI" id="CHEBI:15378"/>
        <dbReference type="ChEBI" id="CHEBI:17544"/>
        <dbReference type="ChEBI" id="CHEBI:30616"/>
        <dbReference type="ChEBI" id="CHEBI:43474"/>
        <dbReference type="ChEBI" id="CHEBI:57327"/>
        <dbReference type="ChEBI" id="CHEBI:57392"/>
        <dbReference type="ChEBI" id="CHEBI:456216"/>
        <dbReference type="EC" id="6.4.1.3"/>
    </reaction>
    <physiologicalReaction direction="left-to-right" evidence="7">
        <dbReference type="Rhea" id="RHEA:23721"/>
    </physiologicalReaction>
</comment>
<dbReference type="GO" id="GO:0005739">
    <property type="term" value="C:mitochondrion"/>
    <property type="evidence" value="ECO:0007669"/>
    <property type="project" value="TreeGrafter"/>
</dbReference>
<gene>
    <name evidence="10" type="ORF">CHYS00102_LOCUS7915</name>
</gene>
<evidence type="ECO:0000256" key="4">
    <source>
        <dbReference type="ARBA" id="ARBA00041138"/>
    </source>
</evidence>
<dbReference type="EC" id="6.4.1.3" evidence="2"/>
<dbReference type="PROSITE" id="PS50980">
    <property type="entry name" value="COA_CT_NTER"/>
    <property type="match status" value="1"/>
</dbReference>
<dbReference type="GO" id="GO:0004658">
    <property type="term" value="F:propionyl-CoA carboxylase activity"/>
    <property type="evidence" value="ECO:0007669"/>
    <property type="project" value="UniProtKB-EC"/>
</dbReference>
<dbReference type="Gene3D" id="3.90.226.10">
    <property type="entry name" value="2-enoyl-CoA Hydratase, Chain A, domain 1"/>
    <property type="match status" value="2"/>
</dbReference>
<dbReference type="InterPro" id="IPR029045">
    <property type="entry name" value="ClpP/crotonase-like_dom_sf"/>
</dbReference>
<dbReference type="InterPro" id="IPR051047">
    <property type="entry name" value="AccD/PCCB"/>
</dbReference>
<comment type="pathway">
    <text evidence="1">Metabolic intermediate metabolism; propanoyl-CoA degradation; succinyl-CoA from propanoyl-CoA: step 1/3.</text>
</comment>
<dbReference type="InterPro" id="IPR011762">
    <property type="entry name" value="COA_CT_N"/>
</dbReference>
<name>A0A7S1BB23_9STRA</name>
<reference evidence="10" key="1">
    <citation type="submission" date="2021-01" db="EMBL/GenBank/DDBJ databases">
        <authorList>
            <person name="Corre E."/>
            <person name="Pelletier E."/>
            <person name="Niang G."/>
            <person name="Scheremetjew M."/>
            <person name="Finn R."/>
            <person name="Kale V."/>
            <person name="Holt S."/>
            <person name="Cochrane G."/>
            <person name="Meng A."/>
            <person name="Brown T."/>
            <person name="Cohen L."/>
        </authorList>
    </citation>
    <scope>NUCLEOTIDE SEQUENCE</scope>
    <source>
        <strain evidence="10">308</strain>
    </source>
</reference>
<evidence type="ECO:0000259" key="8">
    <source>
        <dbReference type="PROSITE" id="PS50980"/>
    </source>
</evidence>
<evidence type="ECO:0000313" key="10">
    <source>
        <dbReference type="EMBL" id="CAD8880729.1"/>
    </source>
</evidence>
<proteinExistence type="predicted"/>
<dbReference type="InterPro" id="IPR011763">
    <property type="entry name" value="COA_CT_C"/>
</dbReference>
<sequence>MGPCAGGAVYSPAMTDFTYMVDSTSCLFVTGPDVVRTVTDEIVTQEELGGSSVHASVSGVSHGSFPTDLACLRSLRDLLSYLPDNAFADPPSRPVTDDPSRPCPALNMLVPDDPVAPYDMTHVVHALLDHGAYHEISPRHAPNITVGFGRLAGRTVGVLGNNPTALAGCLDIDASVKAARFVRTCSALGVPLLTLVDVPGFLPGVDQEHGGIIRHGAKLLFAYAEADVPKVTVVTRKAYGGAYDVMSSKHLRGDVNYAWPGAEIAVMGAKGAVEIIYKGKVGHFQYLIPFRHDPFLPFSPILSHESRGGKDIKRNTEEYKRRFSNPLVAAQRGFIDDIIDPDTTRARICADFEVLRNKKVSQRRKRHSNIPL</sequence>
<dbReference type="Pfam" id="PF01039">
    <property type="entry name" value="Carboxyl_trans"/>
    <property type="match status" value="1"/>
</dbReference>
<dbReference type="InterPro" id="IPR034733">
    <property type="entry name" value="AcCoA_carboxyl_beta"/>
</dbReference>
<comment type="catalytic activity">
    <reaction evidence="6">
        <text>butanoyl-CoA + hydrogencarbonate + ATP = (2S)-ethylmalonyl-CoA + ADP + phosphate + H(+)</text>
        <dbReference type="Rhea" id="RHEA:59520"/>
        <dbReference type="ChEBI" id="CHEBI:15378"/>
        <dbReference type="ChEBI" id="CHEBI:17544"/>
        <dbReference type="ChEBI" id="CHEBI:30616"/>
        <dbReference type="ChEBI" id="CHEBI:43474"/>
        <dbReference type="ChEBI" id="CHEBI:57371"/>
        <dbReference type="ChEBI" id="CHEBI:60909"/>
        <dbReference type="ChEBI" id="CHEBI:456216"/>
    </reaction>
    <physiologicalReaction direction="left-to-right" evidence="6">
        <dbReference type="Rhea" id="RHEA:59521"/>
    </physiologicalReaction>
</comment>
<feature type="domain" description="CoA carboxyltransferase N-terminal" evidence="8">
    <location>
        <begin position="1"/>
        <end position="94"/>
    </location>
</feature>
<dbReference type="PANTHER" id="PTHR43842:SF2">
    <property type="entry name" value="PROPIONYL-COA CARBOXYLASE BETA CHAIN, MITOCHONDRIAL"/>
    <property type="match status" value="1"/>
</dbReference>
<organism evidence="10">
    <name type="scientific">Corethron hystrix</name>
    <dbReference type="NCBI Taxonomy" id="216773"/>
    <lineage>
        <taxon>Eukaryota</taxon>
        <taxon>Sar</taxon>
        <taxon>Stramenopiles</taxon>
        <taxon>Ochrophyta</taxon>
        <taxon>Bacillariophyta</taxon>
        <taxon>Coscinodiscophyceae</taxon>
        <taxon>Corethrophycidae</taxon>
        <taxon>Corethrales</taxon>
        <taxon>Corethraceae</taxon>
        <taxon>Corethron</taxon>
    </lineage>
</organism>